<dbReference type="Pfam" id="PF01421">
    <property type="entry name" value="Reprolysin"/>
    <property type="match status" value="1"/>
</dbReference>
<reference evidence="3 4" key="1">
    <citation type="submission" date="2016-11" db="UniProtKB">
        <authorList>
            <consortium name="WormBaseParasite"/>
        </authorList>
    </citation>
    <scope>IDENTIFICATION</scope>
</reference>
<dbReference type="SUPFAM" id="SSF55486">
    <property type="entry name" value="Metalloproteases ('zincins'), catalytic domain"/>
    <property type="match status" value="1"/>
</dbReference>
<evidence type="ECO:0000259" key="1">
    <source>
        <dbReference type="Pfam" id="PF01421"/>
    </source>
</evidence>
<dbReference type="Gene3D" id="3.40.390.10">
    <property type="entry name" value="Collagenase (Catalytic Domain)"/>
    <property type="match status" value="1"/>
</dbReference>
<proteinExistence type="predicted"/>
<dbReference type="WBParaSite" id="maker-uti_cns_0005415-snap-gene-0.3-mRNA-1">
    <property type="protein sequence ID" value="maker-uti_cns_0005415-snap-gene-0.3-mRNA-1"/>
    <property type="gene ID" value="maker-uti_cns_0005415-snap-gene-0.3"/>
</dbReference>
<dbReference type="InterPro" id="IPR001590">
    <property type="entry name" value="Peptidase_M12B"/>
</dbReference>
<dbReference type="InterPro" id="IPR024079">
    <property type="entry name" value="MetalloPept_cat_dom_sf"/>
</dbReference>
<sequence>WLLSNRTNSLGNRAAFPVCIFQYQIQASSSSAVIDAVQSIVSIVNNMYRRFNVHIVVSALEIHTRTKYGYDFTNQRNNASSTLDLVKKYSKQIPEYIEFDCIHLL</sequence>
<protein>
    <submittedName>
        <fullName evidence="3 4">Peptidase M12B domain-containing protein</fullName>
    </submittedName>
</protein>
<organism evidence="2 4">
    <name type="scientific">Macrostomum lignano</name>
    <dbReference type="NCBI Taxonomy" id="282301"/>
    <lineage>
        <taxon>Eukaryota</taxon>
        <taxon>Metazoa</taxon>
        <taxon>Spiralia</taxon>
        <taxon>Lophotrochozoa</taxon>
        <taxon>Platyhelminthes</taxon>
        <taxon>Rhabditophora</taxon>
        <taxon>Macrostomorpha</taxon>
        <taxon>Macrostomida</taxon>
        <taxon>Macrostomidae</taxon>
        <taxon>Macrostomum</taxon>
    </lineage>
</organism>
<dbReference type="WBParaSite" id="maker-uti_cns_0046803-snap-gene-0.5-mRNA-1">
    <property type="protein sequence ID" value="maker-uti_cns_0046803-snap-gene-0.5-mRNA-1"/>
    <property type="gene ID" value="maker-uti_cns_0046803-snap-gene-0.5"/>
</dbReference>
<name>A0A1I8JD58_9PLAT</name>
<accession>A0A1I8JD58</accession>
<dbReference type="GO" id="GO:0004222">
    <property type="term" value="F:metalloendopeptidase activity"/>
    <property type="evidence" value="ECO:0007669"/>
    <property type="project" value="InterPro"/>
</dbReference>
<dbReference type="GO" id="GO:0006508">
    <property type="term" value="P:proteolysis"/>
    <property type="evidence" value="ECO:0007669"/>
    <property type="project" value="InterPro"/>
</dbReference>
<evidence type="ECO:0000313" key="2">
    <source>
        <dbReference type="Proteomes" id="UP000095280"/>
    </source>
</evidence>
<evidence type="ECO:0000313" key="4">
    <source>
        <dbReference type="WBParaSite" id="maker-uti_cns_0046803-snap-gene-0.5-mRNA-1"/>
    </source>
</evidence>
<keyword evidence="2" id="KW-1185">Reference proteome</keyword>
<dbReference type="Proteomes" id="UP000095280">
    <property type="component" value="Unplaced"/>
</dbReference>
<dbReference type="AlphaFoldDB" id="A0A1I8JD58"/>
<feature type="domain" description="Peptidase M12B" evidence="1">
    <location>
        <begin position="22"/>
        <end position="105"/>
    </location>
</feature>
<evidence type="ECO:0000313" key="3">
    <source>
        <dbReference type="WBParaSite" id="maker-uti_cns_0005415-snap-gene-0.3-mRNA-1"/>
    </source>
</evidence>